<evidence type="ECO:0000313" key="5">
    <source>
        <dbReference type="Proteomes" id="UP001233999"/>
    </source>
</evidence>
<dbReference type="AlphaFoldDB" id="A0AAD8ALM8"/>
<dbReference type="InterPro" id="IPR012677">
    <property type="entry name" value="Nucleotide-bd_a/b_plait_sf"/>
</dbReference>
<evidence type="ECO:0000313" key="4">
    <source>
        <dbReference type="EMBL" id="KAJ9599948.1"/>
    </source>
</evidence>
<evidence type="ECO:0000256" key="2">
    <source>
        <dbReference type="PROSITE-ProRule" id="PRU00176"/>
    </source>
</evidence>
<dbReference type="Pfam" id="PF22600">
    <property type="entry name" value="MTPAP-like_central"/>
    <property type="match status" value="1"/>
</dbReference>
<feature type="domain" description="RRM" evidence="3">
    <location>
        <begin position="449"/>
        <end position="520"/>
    </location>
</feature>
<dbReference type="GO" id="GO:0003723">
    <property type="term" value="F:RNA binding"/>
    <property type="evidence" value="ECO:0007669"/>
    <property type="project" value="UniProtKB-UniRule"/>
</dbReference>
<comment type="caution">
    <text evidence="4">The sequence shown here is derived from an EMBL/GenBank/DDBJ whole genome shotgun (WGS) entry which is preliminary data.</text>
</comment>
<dbReference type="InterPro" id="IPR036236">
    <property type="entry name" value="Znf_C2H2_sf"/>
</dbReference>
<dbReference type="SMART" id="SM00355">
    <property type="entry name" value="ZnF_C2H2"/>
    <property type="match status" value="4"/>
</dbReference>
<organism evidence="4 5">
    <name type="scientific">Diploptera punctata</name>
    <name type="common">Pacific beetle cockroach</name>
    <dbReference type="NCBI Taxonomy" id="6984"/>
    <lineage>
        <taxon>Eukaryota</taxon>
        <taxon>Metazoa</taxon>
        <taxon>Ecdysozoa</taxon>
        <taxon>Arthropoda</taxon>
        <taxon>Hexapoda</taxon>
        <taxon>Insecta</taxon>
        <taxon>Pterygota</taxon>
        <taxon>Neoptera</taxon>
        <taxon>Polyneoptera</taxon>
        <taxon>Dictyoptera</taxon>
        <taxon>Blattodea</taxon>
        <taxon>Blaberoidea</taxon>
        <taxon>Blaberidae</taxon>
        <taxon>Diplopterinae</taxon>
        <taxon>Diploptera</taxon>
    </lineage>
</organism>
<accession>A0AAD8ALM8</accession>
<dbReference type="Gene3D" id="1.10.1410.10">
    <property type="match status" value="1"/>
</dbReference>
<dbReference type="PANTHER" id="PTHR12271">
    <property type="entry name" value="POLY A POLYMERASE CID PAP -RELATED"/>
    <property type="match status" value="1"/>
</dbReference>
<keyword evidence="1 2" id="KW-0694">RNA-binding</keyword>
<dbReference type="SUPFAM" id="SSF81301">
    <property type="entry name" value="Nucleotidyltransferase"/>
    <property type="match status" value="1"/>
</dbReference>
<dbReference type="PROSITE" id="PS00028">
    <property type="entry name" value="ZINC_FINGER_C2H2_1"/>
    <property type="match status" value="2"/>
</dbReference>
<protein>
    <recommendedName>
        <fullName evidence="3">RRM domain-containing protein</fullName>
    </recommendedName>
</protein>
<dbReference type="InterPro" id="IPR043519">
    <property type="entry name" value="NT_sf"/>
</dbReference>
<sequence>MITNGTEEILETCLKMNVDAEDKLENGFINKVKKIENGELSTDIKNDKVLKGEKESVLSREEEENNHIERDKNNTAFCHLCDVTIHQNHSITSHLNGTHHAKSQEILDSLRRNFMSHDYVEYEQIENKETYYFCLLCEKRLYSMVDMEKHLIGKTHTRNLNENPSISFPWDEIQQLECGKKDNILKLSNKKFRCKLCCRDLDLKTVVPHVSGKTHQLALGIIESKKKEKIDPLISCKIWSEIFTAEGGKWSNVCQISSKSFKCIVCSVVLSSDDIVDHVKSDPHQKQASCSENVKRNDILQKCYVEAWQDSSEAERTHEKYLRIETDTRLYCIPCGVVITGSTDNLQCHIHGRPHMETVVKYLLSLPEETKVQSAQEALVKALQRCGMQEYHCMLCDIRFEEESSWQHHLDAQRHIVEDVVTQNCAMCKTKLLGLSGDAEKHNCRNETHRITVIGFSRDTSLHGLYGCFSKFGRVNQIAVTRDMAVVEFSDKSCVERVLAEPPIFRCVKLKVLKVKNPPNGPPVALPLETVHEDMVKVLESRQNFEHKLKKLCQQTLAVSCPQRGHDVCRFLETKLSSLFPGCKAFPFGSRVSGLAFPDSDMDIFLDTGGMYDGNDRQEPEVQELIVSMTENALKDLSSECSRVESIPKARTPIVRFYHNASKTQCDVAFRHGLGVHNTMLISCFLTHLILLNSLADADFVTVFVTIGLSICPVRRMVHPRLITCDDSFQKVMSLCGEMLNFCDKTLLRSKQSSPYTPCMSLWTTNENTTMNFEIPGYKERGLIKKFVGQPSDGAEVSLQDRRPLDVSCLQEVMKYENFEIKLQNLELRVECLNTLDKIYSCDNNSLSKMLDLEDFNHVFGIRGEEEFDRVYQRIQLEEQENRRNIARHRRRCIRFYLSLDERVKPLIVFVKHWAQIHDLVGPIKITNYALTWLVIFYLQQNPDFSLPCVNILQKLHKGHVHRIAGMSQLTSQYENSNL</sequence>
<dbReference type="SUPFAM" id="SSF57667">
    <property type="entry name" value="beta-beta-alpha zinc fingers"/>
    <property type="match status" value="1"/>
</dbReference>
<gene>
    <name evidence="4" type="ORF">L9F63_009776</name>
</gene>
<dbReference type="InterPro" id="IPR035979">
    <property type="entry name" value="RBD_domain_sf"/>
</dbReference>
<reference evidence="4" key="2">
    <citation type="submission" date="2023-05" db="EMBL/GenBank/DDBJ databases">
        <authorList>
            <person name="Fouks B."/>
        </authorList>
    </citation>
    <scope>NUCLEOTIDE SEQUENCE</scope>
    <source>
        <strain evidence="4">Stay&amp;Tobe</strain>
        <tissue evidence="4">Testes</tissue>
    </source>
</reference>
<dbReference type="GO" id="GO:0031123">
    <property type="term" value="P:RNA 3'-end processing"/>
    <property type="evidence" value="ECO:0007669"/>
    <property type="project" value="TreeGrafter"/>
</dbReference>
<dbReference type="Gene3D" id="3.30.70.330">
    <property type="match status" value="1"/>
</dbReference>
<dbReference type="PROSITE" id="PS50102">
    <property type="entry name" value="RRM"/>
    <property type="match status" value="1"/>
</dbReference>
<dbReference type="SUPFAM" id="SSF54928">
    <property type="entry name" value="RNA-binding domain, RBD"/>
    <property type="match status" value="1"/>
</dbReference>
<dbReference type="EMBL" id="JASPKZ010000463">
    <property type="protein sequence ID" value="KAJ9599948.1"/>
    <property type="molecule type" value="Genomic_DNA"/>
</dbReference>
<reference evidence="4" key="1">
    <citation type="journal article" date="2023" name="IScience">
        <title>Live-bearing cockroach genome reveals convergent evolutionary mechanisms linked to viviparity in insects and beyond.</title>
        <authorList>
            <person name="Fouks B."/>
            <person name="Harrison M.C."/>
            <person name="Mikhailova A.A."/>
            <person name="Marchal E."/>
            <person name="English S."/>
            <person name="Carruthers M."/>
            <person name="Jennings E.C."/>
            <person name="Chiamaka E.L."/>
            <person name="Frigard R.A."/>
            <person name="Pippel M."/>
            <person name="Attardo G.M."/>
            <person name="Benoit J.B."/>
            <person name="Bornberg-Bauer E."/>
            <person name="Tobe S.S."/>
        </authorList>
    </citation>
    <scope>NUCLEOTIDE SEQUENCE</scope>
    <source>
        <strain evidence="4">Stay&amp;Tobe</strain>
    </source>
</reference>
<dbReference type="GO" id="GO:0008270">
    <property type="term" value="F:zinc ion binding"/>
    <property type="evidence" value="ECO:0007669"/>
    <property type="project" value="InterPro"/>
</dbReference>
<dbReference type="SMART" id="SM00451">
    <property type="entry name" value="ZnF_U1"/>
    <property type="match status" value="6"/>
</dbReference>
<dbReference type="Proteomes" id="UP001233999">
    <property type="component" value="Unassembled WGS sequence"/>
</dbReference>
<dbReference type="CDD" id="cd05402">
    <property type="entry name" value="NT_PAP_TUTase"/>
    <property type="match status" value="1"/>
</dbReference>
<keyword evidence="5" id="KW-1185">Reference proteome</keyword>
<dbReference type="InterPro" id="IPR054708">
    <property type="entry name" value="MTPAP-like_central"/>
</dbReference>
<dbReference type="PANTHER" id="PTHR12271:SF66">
    <property type="entry name" value="TERMINAL URIDYLYLTRANSFERASE TAILOR"/>
    <property type="match status" value="1"/>
</dbReference>
<dbReference type="Gene3D" id="3.30.460.10">
    <property type="entry name" value="Beta Polymerase, domain 2"/>
    <property type="match status" value="1"/>
</dbReference>
<dbReference type="SUPFAM" id="SSF81631">
    <property type="entry name" value="PAP/OAS1 substrate-binding domain"/>
    <property type="match status" value="1"/>
</dbReference>
<dbReference type="InterPro" id="IPR003604">
    <property type="entry name" value="Matrin/U1-like-C_Znf_C2H2"/>
</dbReference>
<dbReference type="InterPro" id="IPR000504">
    <property type="entry name" value="RRM_dom"/>
</dbReference>
<evidence type="ECO:0000259" key="3">
    <source>
        <dbReference type="PROSITE" id="PS50102"/>
    </source>
</evidence>
<evidence type="ECO:0000256" key="1">
    <source>
        <dbReference type="ARBA" id="ARBA00022884"/>
    </source>
</evidence>
<dbReference type="GO" id="GO:1990817">
    <property type="term" value="F:poly(A) RNA polymerase activity"/>
    <property type="evidence" value="ECO:0007669"/>
    <property type="project" value="TreeGrafter"/>
</dbReference>
<name>A0AAD8ALM8_DIPPU</name>
<dbReference type="InterPro" id="IPR013087">
    <property type="entry name" value="Znf_C2H2_type"/>
</dbReference>
<dbReference type="Gene3D" id="3.30.160.60">
    <property type="entry name" value="Classic Zinc Finger"/>
    <property type="match status" value="1"/>
</dbReference>
<proteinExistence type="predicted"/>